<gene>
    <name evidence="1" type="ORF">AN640_05245</name>
</gene>
<dbReference type="EMBL" id="LJHD01000096">
    <property type="protein sequence ID" value="ONI44768.1"/>
    <property type="molecule type" value="Genomic_DNA"/>
</dbReference>
<organism evidence="1 2">
    <name type="scientific">Candidatus Epulonipiscium fishelsonii</name>
    <dbReference type="NCBI Taxonomy" id="77094"/>
    <lineage>
        <taxon>Bacteria</taxon>
        <taxon>Bacillati</taxon>
        <taxon>Bacillota</taxon>
        <taxon>Clostridia</taxon>
        <taxon>Lachnospirales</taxon>
        <taxon>Lachnospiraceae</taxon>
        <taxon>Candidatus Epulonipiscium</taxon>
    </lineage>
</organism>
<comment type="caution">
    <text evidence="1">The sequence shown here is derived from an EMBL/GenBank/DDBJ whole genome shotgun (WGS) entry which is preliminary data.</text>
</comment>
<name>A0ACC8XI29_9FIRM</name>
<protein>
    <submittedName>
        <fullName evidence="1">Uncharacterized protein</fullName>
    </submittedName>
</protein>
<evidence type="ECO:0000313" key="2">
    <source>
        <dbReference type="Proteomes" id="UP000188637"/>
    </source>
</evidence>
<reference evidence="1" key="1">
    <citation type="submission" date="2016-08" db="EMBL/GenBank/DDBJ databases">
        <authorList>
            <person name="Ngugi D.K."/>
            <person name="Miyake S."/>
            <person name="Stingl U."/>
        </authorList>
    </citation>
    <scope>NUCLEOTIDE SEQUENCE</scope>
    <source>
        <strain evidence="1">SCG-D08WGA-EpuloA1</strain>
    </source>
</reference>
<accession>A0ACC8XI29</accession>
<evidence type="ECO:0000313" key="1">
    <source>
        <dbReference type="EMBL" id="ONI44768.1"/>
    </source>
</evidence>
<sequence>MKTVLVSLNAKFIHSSLALRYIKDYCSYDIKTIELTINQEENLIIKTIYKEQPDILGFSCYIWNINYIKTLIPILKKIMPNIIIVLGGPEVSFESRSLLNELPIDIIMEGEGEQTWQEYLDYMHNKEIDIKAIDGLVYKKNKEIIVNASRKSIKMSSLPFVYKNMDGLEHKIIYYESSRGCPFNCQYCISSLENQVRFLPIERVQRELQHFLDLNVAQVKFIDRTFNARKDFSLEIWRYIIQNDNGFTNFHFEIAAELLTKSTLDILTKARKGLIQFEIGVQSTNIDTLISIKRFMPFDYKFTQAKKSVCA</sequence>
<keyword evidence="2" id="KW-1185">Reference proteome</keyword>
<proteinExistence type="predicted"/>
<dbReference type="Proteomes" id="UP000188637">
    <property type="component" value="Unassembled WGS sequence"/>
</dbReference>